<dbReference type="RefSeq" id="WP_013008117.1">
    <property type="nucleotide sequence ID" value="NC_013939.1"/>
</dbReference>
<sequence>MKKIIVFLFLLFPIFLFAMGEQGIFVQSYGEAEIVNNDIQTARLQAIARAKWSALEQAAGVKVKAQSVVQNAVLVDEAIKSETQGVIKGFQILKEGQNQGVYWVQISAFIVPNKAKEALGAISRNTAISVILPLVMPDGRVEESNPLSEKLINELSVQGYEVIDIASGSTFSVSQLDTALRTNNFLMIRNLAYQYLSNVMLVGKITTTLTAREGKNVGYGVSLPYNIVTGRLVYRLITNRNGQRVILASGYISGRGMGPTVEDATYKMIEDMSGKVSNELISTIVNKIKGSAKKIRVVLTNVNDMQQMMQFKNFIQYVSWVLSVNEQGMNTLIVEYPEKALYLAASINSRPNYKVVKFSEYEINVQILQ</sequence>
<evidence type="ECO:0000313" key="2">
    <source>
        <dbReference type="EMBL" id="BAI80871.1"/>
    </source>
</evidence>
<dbReference type="EMBL" id="AP011529">
    <property type="protein sequence ID" value="BAI80871.1"/>
    <property type="molecule type" value="Genomic_DNA"/>
</dbReference>
<dbReference type="eggNOG" id="COG3018">
    <property type="taxonomic scope" value="Bacteria"/>
</dbReference>
<dbReference type="OrthoDB" id="5395723at2"/>
<dbReference type="InterPro" id="IPR032370">
    <property type="entry name" value="FlgT_N"/>
</dbReference>
<dbReference type="STRING" id="639282.DEFDS_1410"/>
<dbReference type="HOGENOM" id="CLU_751599_0_0_0"/>
<evidence type="ECO:0000259" key="1">
    <source>
        <dbReference type="Pfam" id="PF16548"/>
    </source>
</evidence>
<dbReference type="KEGG" id="ddf:DEFDS_1410"/>
<gene>
    <name evidence="2" type="ordered locus">DEFDS_1410</name>
</gene>
<evidence type="ECO:0000313" key="3">
    <source>
        <dbReference type="Proteomes" id="UP000001520"/>
    </source>
</evidence>
<keyword evidence="3" id="KW-1185">Reference proteome</keyword>
<protein>
    <recommendedName>
        <fullName evidence="1">Flagellar assembly protein T N-terminal domain-containing protein</fullName>
    </recommendedName>
</protein>
<feature type="domain" description="Flagellar assembly protein T N-terminal" evidence="1">
    <location>
        <begin position="26"/>
        <end position="110"/>
    </location>
</feature>
<proteinExistence type="predicted"/>
<organism evidence="2 3">
    <name type="scientific">Deferribacter desulfuricans (strain DSM 14783 / JCM 11476 / NBRC 101012 / SSM1)</name>
    <dbReference type="NCBI Taxonomy" id="639282"/>
    <lineage>
        <taxon>Bacteria</taxon>
        <taxon>Pseudomonadati</taxon>
        <taxon>Deferribacterota</taxon>
        <taxon>Deferribacteres</taxon>
        <taxon>Deferribacterales</taxon>
        <taxon>Deferribacteraceae</taxon>
        <taxon>Deferribacter</taxon>
    </lineage>
</organism>
<dbReference type="AlphaFoldDB" id="D3PE48"/>
<accession>D3PE48</accession>
<name>D3PE48_DEFDS</name>
<dbReference type="Gene3D" id="3.30.1660.40">
    <property type="entry name" value="FlgT, N-terminal domain"/>
    <property type="match status" value="1"/>
</dbReference>
<reference evidence="2 3" key="1">
    <citation type="journal article" date="2010" name="DNA Res.">
        <title>Bacterial lifestyle in a deep-sea hydrothermal vent chimney revealed by the genome sequence of the thermophilic bacterium Deferribacter desulfuricans SSM1.</title>
        <authorList>
            <person name="Takaki Y."/>
            <person name="Shimamura S."/>
            <person name="Nakagawa S."/>
            <person name="Fukuhara Y."/>
            <person name="Horikawa H."/>
            <person name="Ankai A."/>
            <person name="Harada T."/>
            <person name="Hosoyama A."/>
            <person name="Oguchi A."/>
            <person name="Fukui S."/>
            <person name="Fujita N."/>
            <person name="Takami H."/>
            <person name="Takai K."/>
        </authorList>
    </citation>
    <scope>NUCLEOTIDE SEQUENCE [LARGE SCALE GENOMIC DNA]</scope>
    <source>
        <strain evidence="3">DSM 14783 / JCM 11476 / NBRC 101012 / SSM1</strain>
    </source>
</reference>
<dbReference type="Pfam" id="PF16548">
    <property type="entry name" value="FlgT_N"/>
    <property type="match status" value="1"/>
</dbReference>
<dbReference type="Proteomes" id="UP000001520">
    <property type="component" value="Chromosome"/>
</dbReference>
<dbReference type="InterPro" id="IPR038180">
    <property type="entry name" value="FlgT_N_sf"/>
</dbReference>